<evidence type="ECO:0000313" key="2">
    <source>
        <dbReference type="EMBL" id="SCQ18247.1"/>
    </source>
</evidence>
<dbReference type="Proteomes" id="UP000182057">
    <property type="component" value="Unassembled WGS sequence"/>
</dbReference>
<dbReference type="RefSeq" id="WP_074449333.1">
    <property type="nucleotide sequence ID" value="NZ_FMMM01000016.1"/>
</dbReference>
<name>A0A1D3UDM3_TANFO</name>
<protein>
    <recommendedName>
        <fullName evidence="4">DUF4270 domain-containing protein</fullName>
    </recommendedName>
</protein>
<reference evidence="2 3" key="1">
    <citation type="submission" date="2016-09" db="EMBL/GenBank/DDBJ databases">
        <authorList>
            <person name="Capua I."/>
            <person name="De Benedictis P."/>
            <person name="Joannis T."/>
            <person name="Lombin L.H."/>
            <person name="Cattoli G."/>
        </authorList>
    </citation>
    <scope>NUCLEOTIDE SEQUENCE [LARGE SCALE GENOMIC DNA]</scope>
    <source>
        <strain evidence="2 3">UB20</strain>
    </source>
</reference>
<evidence type="ECO:0008006" key="4">
    <source>
        <dbReference type="Google" id="ProtNLM"/>
    </source>
</evidence>
<proteinExistence type="predicted"/>
<dbReference type="InterPro" id="IPR025366">
    <property type="entry name" value="DUF4270"/>
</dbReference>
<dbReference type="EMBL" id="FMMM01000016">
    <property type="protein sequence ID" value="SCQ18247.1"/>
    <property type="molecule type" value="Genomic_DNA"/>
</dbReference>
<dbReference type="Pfam" id="PF14092">
    <property type="entry name" value="DUF4270"/>
    <property type="match status" value="1"/>
</dbReference>
<feature type="chain" id="PRO_5008922265" description="DUF4270 domain-containing protein" evidence="1">
    <location>
        <begin position="22"/>
        <end position="472"/>
    </location>
</feature>
<keyword evidence="1" id="KW-0732">Signal</keyword>
<feature type="signal peptide" evidence="1">
    <location>
        <begin position="1"/>
        <end position="21"/>
    </location>
</feature>
<dbReference type="AlphaFoldDB" id="A0A1D3UDM3"/>
<dbReference type="OrthoDB" id="1110209at2"/>
<dbReference type="PROSITE" id="PS51257">
    <property type="entry name" value="PROKAR_LIPOPROTEIN"/>
    <property type="match status" value="1"/>
</dbReference>
<evidence type="ECO:0000256" key="1">
    <source>
        <dbReference type="SAM" id="SignalP"/>
    </source>
</evidence>
<organism evidence="2 3">
    <name type="scientific">Tannerella forsythia</name>
    <name type="common">Bacteroides forsythus</name>
    <dbReference type="NCBI Taxonomy" id="28112"/>
    <lineage>
        <taxon>Bacteria</taxon>
        <taxon>Pseudomonadati</taxon>
        <taxon>Bacteroidota</taxon>
        <taxon>Bacteroidia</taxon>
        <taxon>Bacteroidales</taxon>
        <taxon>Tannerellaceae</taxon>
        <taxon>Tannerella</taxon>
    </lineage>
</organism>
<sequence length="472" mass="54543" precursor="true">MKIKHAAALLLLGGISLFSGCNDDLTLVGSTIQPQGDRNTVYTDTFRMTASTVKRDSLYAKTTRGLLGEIYDPLYGHLKSDYLCQFYCAENYRFPHKPHQGEVDSVKLNIRFYFWNGDGQALMRARAYAVNKPIEKNYYTNLNPADYCDMQNVFGTQVYTTSGCFSDSVSTGRKDQKTNREIKQARYALKIALPREWGTRFYNETVNNPSSFATQEAFNRFFPGLYITTDYGSGNILNVSDTQLYFYYRRPKSSKNDTLVRDSVMFQVTKEVIQHSRFLHTDEEKLLTPNDQYAYVKTPAGIYPRLVIPSREIAKTIKGRFTNNLMLSLKYDPQENWKYAMSPPPYLMLMPEDSLRTFFENRSIENNATTFLSRDNTRVNTQYGYDPATRTYYFSNIINLLNIHIKEKPDEDLRLLIVPVERDFATTTDRFGNVTGYYTRAIHNYLMLSGVKFPIDQEHMKIVVVSNKYTGK</sequence>
<evidence type="ECO:0000313" key="3">
    <source>
        <dbReference type="Proteomes" id="UP000182057"/>
    </source>
</evidence>
<gene>
    <name evidence="2" type="ORF">TFUB20_00286</name>
</gene>
<accession>A0A1D3UDM3</accession>